<dbReference type="Pfam" id="PF00168">
    <property type="entry name" value="C2"/>
    <property type="match status" value="1"/>
</dbReference>
<dbReference type="GO" id="GO:0004630">
    <property type="term" value="F:phospholipase D activity"/>
    <property type="evidence" value="ECO:0000318"/>
    <property type="project" value="GO_Central"/>
</dbReference>
<name>D8S963_SELML</name>
<dbReference type="GO" id="GO:0046470">
    <property type="term" value="P:phosphatidylcholine metabolic process"/>
    <property type="evidence" value="ECO:0007669"/>
    <property type="project" value="InterPro"/>
</dbReference>
<dbReference type="eggNOG" id="KOG1329">
    <property type="taxonomic scope" value="Eukaryota"/>
</dbReference>
<organism evidence="15">
    <name type="scientific">Selaginella moellendorffii</name>
    <name type="common">Spikemoss</name>
    <dbReference type="NCBI Taxonomy" id="88036"/>
    <lineage>
        <taxon>Eukaryota</taxon>
        <taxon>Viridiplantae</taxon>
        <taxon>Streptophyta</taxon>
        <taxon>Embryophyta</taxon>
        <taxon>Tracheophyta</taxon>
        <taxon>Lycopodiopsida</taxon>
        <taxon>Selaginellales</taxon>
        <taxon>Selaginellaceae</taxon>
        <taxon>Selaginella</taxon>
    </lineage>
</organism>
<dbReference type="SUPFAM" id="SSF56024">
    <property type="entry name" value="Phospholipase D/nuclease"/>
    <property type="match status" value="2"/>
</dbReference>
<dbReference type="GO" id="GO:0005509">
    <property type="term" value="F:calcium ion binding"/>
    <property type="evidence" value="ECO:0007669"/>
    <property type="project" value="InterPro"/>
</dbReference>
<dbReference type="FunCoup" id="D8S963">
    <property type="interactions" value="1074"/>
</dbReference>
<dbReference type="Proteomes" id="UP000001514">
    <property type="component" value="Unassembled WGS sequence"/>
</dbReference>
<dbReference type="SMART" id="SM00239">
    <property type="entry name" value="C2"/>
    <property type="match status" value="1"/>
</dbReference>
<evidence type="ECO:0000256" key="6">
    <source>
        <dbReference type="ARBA" id="ARBA00022737"/>
    </source>
</evidence>
<dbReference type="PIRSF" id="PIRSF036470">
    <property type="entry name" value="PLD_plant"/>
    <property type="match status" value="1"/>
</dbReference>
<dbReference type="InterPro" id="IPR001736">
    <property type="entry name" value="PLipase_D/transphosphatidylase"/>
</dbReference>
<dbReference type="Gene3D" id="2.60.40.150">
    <property type="entry name" value="C2 domain"/>
    <property type="match status" value="1"/>
</dbReference>
<evidence type="ECO:0000259" key="13">
    <source>
        <dbReference type="PROSITE" id="PS50035"/>
    </source>
</evidence>
<dbReference type="CDD" id="cd04015">
    <property type="entry name" value="C2_plant_PLD"/>
    <property type="match status" value="1"/>
</dbReference>
<dbReference type="InterPro" id="IPR024632">
    <property type="entry name" value="PLipase_D_C"/>
</dbReference>
<keyword evidence="7 11" id="KW-0378">Hydrolase</keyword>
<evidence type="ECO:0000256" key="8">
    <source>
        <dbReference type="ARBA" id="ARBA00022837"/>
    </source>
</evidence>
<reference evidence="14 15" key="1">
    <citation type="journal article" date="2011" name="Science">
        <title>The Selaginella genome identifies genetic changes associated with the evolution of vascular plants.</title>
        <authorList>
            <person name="Banks J.A."/>
            <person name="Nishiyama T."/>
            <person name="Hasebe M."/>
            <person name="Bowman J.L."/>
            <person name="Gribskov M."/>
            <person name="dePamphilis C."/>
            <person name="Albert V.A."/>
            <person name="Aono N."/>
            <person name="Aoyama T."/>
            <person name="Ambrose B.A."/>
            <person name="Ashton N.W."/>
            <person name="Axtell M.J."/>
            <person name="Barker E."/>
            <person name="Barker M.S."/>
            <person name="Bennetzen J.L."/>
            <person name="Bonawitz N.D."/>
            <person name="Chapple C."/>
            <person name="Cheng C."/>
            <person name="Correa L.G."/>
            <person name="Dacre M."/>
            <person name="DeBarry J."/>
            <person name="Dreyer I."/>
            <person name="Elias M."/>
            <person name="Engstrom E.M."/>
            <person name="Estelle M."/>
            <person name="Feng L."/>
            <person name="Finet C."/>
            <person name="Floyd S.K."/>
            <person name="Frommer W.B."/>
            <person name="Fujita T."/>
            <person name="Gramzow L."/>
            <person name="Gutensohn M."/>
            <person name="Harholt J."/>
            <person name="Hattori M."/>
            <person name="Heyl A."/>
            <person name="Hirai T."/>
            <person name="Hiwatashi Y."/>
            <person name="Ishikawa M."/>
            <person name="Iwata M."/>
            <person name="Karol K.G."/>
            <person name="Koehler B."/>
            <person name="Kolukisaoglu U."/>
            <person name="Kubo M."/>
            <person name="Kurata T."/>
            <person name="Lalonde S."/>
            <person name="Li K."/>
            <person name="Li Y."/>
            <person name="Litt A."/>
            <person name="Lyons E."/>
            <person name="Manning G."/>
            <person name="Maruyama T."/>
            <person name="Michael T.P."/>
            <person name="Mikami K."/>
            <person name="Miyazaki S."/>
            <person name="Morinaga S."/>
            <person name="Murata T."/>
            <person name="Mueller-Roeber B."/>
            <person name="Nelson D.R."/>
            <person name="Obara M."/>
            <person name="Oguri Y."/>
            <person name="Olmstead R.G."/>
            <person name="Onodera N."/>
            <person name="Petersen B.L."/>
            <person name="Pils B."/>
            <person name="Prigge M."/>
            <person name="Rensing S.A."/>
            <person name="Riano-Pachon D.M."/>
            <person name="Roberts A.W."/>
            <person name="Sato Y."/>
            <person name="Scheller H.V."/>
            <person name="Schulz B."/>
            <person name="Schulz C."/>
            <person name="Shakirov E.V."/>
            <person name="Shibagaki N."/>
            <person name="Shinohara N."/>
            <person name="Shippen D.E."/>
            <person name="Soerensen I."/>
            <person name="Sotooka R."/>
            <person name="Sugimoto N."/>
            <person name="Sugita M."/>
            <person name="Sumikawa N."/>
            <person name="Tanurdzic M."/>
            <person name="Theissen G."/>
            <person name="Ulvskov P."/>
            <person name="Wakazuki S."/>
            <person name="Weng J.K."/>
            <person name="Willats W.W."/>
            <person name="Wipf D."/>
            <person name="Wolf P.G."/>
            <person name="Yang L."/>
            <person name="Zimmer A.D."/>
            <person name="Zhu Q."/>
            <person name="Mitros T."/>
            <person name="Hellsten U."/>
            <person name="Loque D."/>
            <person name="Otillar R."/>
            <person name="Salamov A."/>
            <person name="Schmutz J."/>
            <person name="Shapiro H."/>
            <person name="Lindquist E."/>
            <person name="Lucas S."/>
            <person name="Rokhsar D."/>
            <person name="Grigoriev I.V."/>
        </authorList>
    </citation>
    <scope>NUCLEOTIDE SEQUENCE [LARGE SCALE GENOMIC DNA]</scope>
</reference>
<comment type="catalytic activity">
    <reaction evidence="1 11">
        <text>a 1,2-diacyl-sn-glycero-3-phosphocholine + H2O = a 1,2-diacyl-sn-glycero-3-phosphate + choline + H(+)</text>
        <dbReference type="Rhea" id="RHEA:14445"/>
        <dbReference type="ChEBI" id="CHEBI:15354"/>
        <dbReference type="ChEBI" id="CHEBI:15377"/>
        <dbReference type="ChEBI" id="CHEBI:15378"/>
        <dbReference type="ChEBI" id="CHEBI:57643"/>
        <dbReference type="ChEBI" id="CHEBI:58608"/>
        <dbReference type="EC" id="3.1.4.4"/>
    </reaction>
</comment>
<evidence type="ECO:0000256" key="4">
    <source>
        <dbReference type="ARBA" id="ARBA00012027"/>
    </source>
</evidence>
<dbReference type="FunFam" id="3.30.870.10:FF:000025">
    <property type="entry name" value="Phospholipase D delta"/>
    <property type="match status" value="1"/>
</dbReference>
<dbReference type="GO" id="GO:0005886">
    <property type="term" value="C:plasma membrane"/>
    <property type="evidence" value="ECO:0000318"/>
    <property type="project" value="GO_Central"/>
</dbReference>
<comment type="cofactor">
    <cofactor evidence="2 11">
        <name>Ca(2+)</name>
        <dbReference type="ChEBI" id="CHEBI:29108"/>
    </cofactor>
</comment>
<dbReference type="STRING" id="88036.D8S963"/>
<evidence type="ECO:0000256" key="7">
    <source>
        <dbReference type="ARBA" id="ARBA00022801"/>
    </source>
</evidence>
<evidence type="ECO:0000256" key="11">
    <source>
        <dbReference type="PIRNR" id="PIRNR036470"/>
    </source>
</evidence>
<dbReference type="Pfam" id="PF00614">
    <property type="entry name" value="PLDc"/>
    <property type="match status" value="1"/>
</dbReference>
<gene>
    <name evidence="14" type="ORF">SELMODRAFT_153581</name>
</gene>
<dbReference type="PANTHER" id="PTHR18896:SF60">
    <property type="entry name" value="PHOSPHOLIPASE D"/>
    <property type="match status" value="1"/>
</dbReference>
<evidence type="ECO:0000256" key="2">
    <source>
        <dbReference type="ARBA" id="ARBA00001913"/>
    </source>
</evidence>
<dbReference type="PROSITE" id="PS50035">
    <property type="entry name" value="PLD"/>
    <property type="match status" value="2"/>
</dbReference>
<comment type="similarity">
    <text evidence="3 11">Belongs to the phospholipase D family. C2-PLD subfamily.</text>
</comment>
<proteinExistence type="inferred from homology"/>
<sequence length="834" mass="93575">MEDVSLGASSPKVCLLYGTVELEIIEAKSLPNMDWFSERASQCFSILGGLQTMCAKPKDKLAHHRHKITSDPYVVFSLGDAILAKTKVISNSQIPHWGERFQLHVAHSVPEVLLTVKDNDVFGAQVIGGVKIPAHRIASGPAIVETWFDVVGSGGKPVKQGAQLKISIKYTPVEQDKNYQHGVGAEGAVPRTYFPLRKGCSVKLYQDAHCPDGGLPEITLEGGGAYEHGKCWEDICQAILEAHHLVYIAGWSVFHKVKIVREPENHKKFSNDIANLTLGELLKRKAAEGVRVLLLVWDDKTSHHTPLFTTEGVMGTYDEETKKFFRHSAVRCVLSPRYGDSKMSWLKQRVVGTFYTHHQKLVIVDSQGRGNNRKLTSFIGGLDLAQGRYDTPEHPLFKTLGSIHRDDYHNPTFTGTIDHGGPRQPWHDLHCRIDGPAAYDVLTNFAQRWRKAATWHEDAMIEIDRISWILSPNDGDQALMVTELNDPETWNVQVFRSIDSGSVKGFPKEPADCQKQNLVTLKNVAIDTSIHTAYVERIRSAQHFIYIENQYFLGSSYAWPDYKKGGATHMIPMELALKVASKIRSGDPFAVYVVIPMWPEGVPDSATVQEILYFQSQTMKMMYKIIAQALNEVGSGNHPTDYLNFYCLANREERSEPGTMAPAEKSTQWYAQKYKRFMIYIHSKGMIVDDEYVIIGSANINQRSMDGSRDTELAMGAYQPHYTWAHKKHSHPFGQVYGYRASLWAEHLGDFDPALFNDPSDIRCVHKVNEIAQGNWKQFVSEEPSDMKGHLMSYPMSVQVNGEIKPIAGNESFPDVAGQVLGQHSINLPDNLTG</sequence>
<feature type="domain" description="PLD phosphodiesterase" evidence="13">
    <location>
        <begin position="677"/>
        <end position="704"/>
    </location>
</feature>
<dbReference type="SMART" id="SM00155">
    <property type="entry name" value="PLDc"/>
    <property type="match status" value="2"/>
</dbReference>
<keyword evidence="9 11" id="KW-0442">Lipid degradation</keyword>
<dbReference type="InterPro" id="IPR015679">
    <property type="entry name" value="PLipase_D_fam"/>
</dbReference>
<evidence type="ECO:0000256" key="3">
    <source>
        <dbReference type="ARBA" id="ARBA00010683"/>
    </source>
</evidence>
<dbReference type="OrthoDB" id="14911at2759"/>
<comment type="function">
    <text evidence="11">Hydrolyzes glycerol-phospholipids at the terminal phosphodiesteric bond.</text>
</comment>
<dbReference type="InterPro" id="IPR000008">
    <property type="entry name" value="C2_dom"/>
</dbReference>
<dbReference type="InParanoid" id="D8S963"/>
<evidence type="ECO:0000259" key="12">
    <source>
        <dbReference type="PROSITE" id="PS50004"/>
    </source>
</evidence>
<keyword evidence="15" id="KW-1185">Reference proteome</keyword>
<dbReference type="OMA" id="LPEHECF"/>
<evidence type="ECO:0000256" key="9">
    <source>
        <dbReference type="ARBA" id="ARBA00022963"/>
    </source>
</evidence>
<evidence type="ECO:0000256" key="1">
    <source>
        <dbReference type="ARBA" id="ARBA00000798"/>
    </source>
</evidence>
<evidence type="ECO:0000313" key="14">
    <source>
        <dbReference type="EMBL" id="EFJ19146.1"/>
    </source>
</evidence>
<dbReference type="HOGENOM" id="CLU_004684_0_0_1"/>
<dbReference type="Gramene" id="EFJ19146">
    <property type="protein sequence ID" value="EFJ19146"/>
    <property type="gene ID" value="SELMODRAFT_153581"/>
</dbReference>
<accession>D8S963</accession>
<dbReference type="Gene3D" id="3.30.870.10">
    <property type="entry name" value="Endonuclease Chain A"/>
    <property type="match status" value="2"/>
</dbReference>
<protein>
    <recommendedName>
        <fullName evidence="4 11">Phospholipase D</fullName>
        <ecNumber evidence="4 11">3.1.4.4</ecNumber>
    </recommendedName>
</protein>
<dbReference type="EC" id="3.1.4.4" evidence="4 11"/>
<dbReference type="PANTHER" id="PTHR18896">
    <property type="entry name" value="PHOSPHOLIPASE D"/>
    <property type="match status" value="1"/>
</dbReference>
<dbReference type="EMBL" id="GL377607">
    <property type="protein sequence ID" value="EFJ19146.1"/>
    <property type="molecule type" value="Genomic_DNA"/>
</dbReference>
<dbReference type="InterPro" id="IPR035892">
    <property type="entry name" value="C2_domain_sf"/>
</dbReference>
<dbReference type="InterPro" id="IPR011402">
    <property type="entry name" value="PLipase_D_pln"/>
</dbReference>
<evidence type="ECO:0000256" key="5">
    <source>
        <dbReference type="ARBA" id="ARBA00022723"/>
    </source>
</evidence>
<dbReference type="GO" id="GO:0009395">
    <property type="term" value="P:phospholipid catabolic process"/>
    <property type="evidence" value="ECO:0000318"/>
    <property type="project" value="GO_Central"/>
</dbReference>
<dbReference type="Pfam" id="PF12357">
    <property type="entry name" value="PLD_C"/>
    <property type="match status" value="1"/>
</dbReference>
<dbReference type="SUPFAM" id="SSF49562">
    <property type="entry name" value="C2 domain (Calcium/lipid-binding domain, CaLB)"/>
    <property type="match status" value="1"/>
</dbReference>
<evidence type="ECO:0000313" key="15">
    <source>
        <dbReference type="Proteomes" id="UP000001514"/>
    </source>
</evidence>
<keyword evidence="5" id="KW-0479">Metal-binding</keyword>
<dbReference type="AlphaFoldDB" id="D8S963"/>
<feature type="domain" description="PLD phosphodiesterase" evidence="13">
    <location>
        <begin position="353"/>
        <end position="388"/>
    </location>
</feature>
<dbReference type="KEGG" id="smo:SELMODRAFT_153581"/>
<keyword evidence="8 11" id="KW-0106">Calcium</keyword>
<keyword evidence="10" id="KW-0443">Lipid metabolism</keyword>
<feature type="domain" description="C2" evidence="12">
    <location>
        <begin position="1"/>
        <end position="148"/>
    </location>
</feature>
<keyword evidence="6" id="KW-0677">Repeat</keyword>
<evidence type="ECO:0000256" key="10">
    <source>
        <dbReference type="ARBA" id="ARBA00023098"/>
    </source>
</evidence>
<dbReference type="PROSITE" id="PS50004">
    <property type="entry name" value="C2"/>
    <property type="match status" value="1"/>
</dbReference>